<feature type="region of interest" description="Disordered" evidence="1">
    <location>
        <begin position="33"/>
        <end position="161"/>
    </location>
</feature>
<accession>A0AAD7Y6J8</accession>
<dbReference type="Pfam" id="PF07530">
    <property type="entry name" value="PRE_C2HC"/>
    <property type="match status" value="1"/>
</dbReference>
<organism evidence="3 4">
    <name type="scientific">Mythimna separata</name>
    <name type="common">Oriental armyworm</name>
    <name type="synonym">Pseudaletia separata</name>
    <dbReference type="NCBI Taxonomy" id="271217"/>
    <lineage>
        <taxon>Eukaryota</taxon>
        <taxon>Metazoa</taxon>
        <taxon>Ecdysozoa</taxon>
        <taxon>Arthropoda</taxon>
        <taxon>Hexapoda</taxon>
        <taxon>Insecta</taxon>
        <taxon>Pterygota</taxon>
        <taxon>Neoptera</taxon>
        <taxon>Endopterygota</taxon>
        <taxon>Lepidoptera</taxon>
        <taxon>Glossata</taxon>
        <taxon>Ditrysia</taxon>
        <taxon>Noctuoidea</taxon>
        <taxon>Noctuidae</taxon>
        <taxon>Noctuinae</taxon>
        <taxon>Hadenini</taxon>
        <taxon>Mythimna</taxon>
    </lineage>
</organism>
<feature type="region of interest" description="Disordered" evidence="1">
    <location>
        <begin position="381"/>
        <end position="408"/>
    </location>
</feature>
<name>A0AAD7Y6J8_MYTSE</name>
<reference evidence="3" key="1">
    <citation type="submission" date="2023-03" db="EMBL/GenBank/DDBJ databases">
        <title>Chromosome-level genomes of two armyworms, Mythimna separata and Mythimna loreyi, provide insights into the biosynthesis and reception of sex pheromones.</title>
        <authorList>
            <person name="Zhao H."/>
        </authorList>
    </citation>
    <scope>NUCLEOTIDE SEQUENCE</scope>
    <source>
        <strain evidence="3">BeijingLab</strain>
        <tissue evidence="3">Pupa</tissue>
    </source>
</reference>
<dbReference type="EMBL" id="JARGEI010000031">
    <property type="protein sequence ID" value="KAJ8704398.1"/>
    <property type="molecule type" value="Genomic_DNA"/>
</dbReference>
<dbReference type="Proteomes" id="UP001231518">
    <property type="component" value="Chromosome 29"/>
</dbReference>
<protein>
    <recommendedName>
        <fullName evidence="2">Pre-C2HC domain-containing protein</fullName>
    </recommendedName>
</protein>
<feature type="compositionally biased region" description="Pro residues" evidence="1">
    <location>
        <begin position="131"/>
        <end position="142"/>
    </location>
</feature>
<proteinExistence type="predicted"/>
<keyword evidence="4" id="KW-1185">Reference proteome</keyword>
<gene>
    <name evidence="3" type="ORF">PYW07_011586</name>
</gene>
<sequence length="471" mass="51373">MRDADILAFFRVLLEDDEFLAKYGEKIAALRRKPSTPKILDSPLSPMPADRGTIPIRSPPGPAPCEAMDTAPPQPYSDDQSGDASSSEEEFQLVEGRKRKAGKAKATMAKKPVAPAPSPSPVPQPSRASPSPRPGSPSPPTAPTAQAKKQRPPPPIYIQDKGKWTDVSKMCMDRKIHYTNARSCQQGIKVQVPTATDYRDLTRSLRERNVPFHTYALPEDTPTRVVIKRVPKEIATSDVKADLISQDIPVQAVHRLHRARGHIEYDMVLVVCDPSPGHHPIFKIRSVCSLTGISIEKPYKPHLVGQCHNCQLYGHAARNCFATPRCVKCLGQHGTVDCPRPKDRNLCEEPPSCVLCGQAGHPANYRGCPKAPKIAPKLAKRHAARQLREAPSGKIPSSQLPARLAPQRPSPWNLLNHQKAFPPLVAAPIPALMAKPVQAPTPCHTGPRGRGTPKGPQERGHESDGACHPPP</sequence>
<comment type="caution">
    <text evidence="3">The sequence shown here is derived from an EMBL/GenBank/DDBJ whole genome shotgun (WGS) entry which is preliminary data.</text>
</comment>
<evidence type="ECO:0000256" key="1">
    <source>
        <dbReference type="SAM" id="MobiDB-lite"/>
    </source>
</evidence>
<feature type="domain" description="Pre-C2HC" evidence="2">
    <location>
        <begin position="236"/>
        <end position="304"/>
    </location>
</feature>
<evidence type="ECO:0000313" key="4">
    <source>
        <dbReference type="Proteomes" id="UP001231518"/>
    </source>
</evidence>
<feature type="compositionally biased region" description="Basic and acidic residues" evidence="1">
    <location>
        <begin position="456"/>
        <end position="465"/>
    </location>
</feature>
<feature type="region of interest" description="Disordered" evidence="1">
    <location>
        <begin position="436"/>
        <end position="471"/>
    </location>
</feature>
<evidence type="ECO:0000313" key="3">
    <source>
        <dbReference type="EMBL" id="KAJ8704398.1"/>
    </source>
</evidence>
<dbReference type="InterPro" id="IPR006579">
    <property type="entry name" value="Pre_C2HC_dom"/>
</dbReference>
<evidence type="ECO:0000259" key="2">
    <source>
        <dbReference type="SMART" id="SM00596"/>
    </source>
</evidence>
<dbReference type="PANTHER" id="PTHR33273:SF2">
    <property type="entry name" value="ENDONUCLEASE_EXONUCLEASE_PHOSPHATASE DOMAIN-CONTAINING PROTEIN"/>
    <property type="match status" value="1"/>
</dbReference>
<feature type="compositionally biased region" description="Low complexity" evidence="1">
    <location>
        <begin position="104"/>
        <end position="113"/>
    </location>
</feature>
<dbReference type="AlphaFoldDB" id="A0AAD7Y6J8"/>
<dbReference type="SMART" id="SM00596">
    <property type="entry name" value="PRE_C2HC"/>
    <property type="match status" value="1"/>
</dbReference>
<feature type="compositionally biased region" description="Pro residues" evidence="1">
    <location>
        <begin position="114"/>
        <end position="124"/>
    </location>
</feature>
<dbReference type="PANTHER" id="PTHR33273">
    <property type="entry name" value="DOMAIN-CONTAINING PROTEIN, PUTATIVE-RELATED"/>
    <property type="match status" value="1"/>
</dbReference>